<dbReference type="EMBL" id="FCOE02000053">
    <property type="protein sequence ID" value="SAK99425.1"/>
    <property type="molecule type" value="Genomic_DNA"/>
</dbReference>
<accession>A0A158DXR9</accession>
<keyword evidence="1" id="KW-0812">Transmembrane</keyword>
<name>A0A158DXR9_9BURK</name>
<evidence type="ECO:0000256" key="1">
    <source>
        <dbReference type="SAM" id="Phobius"/>
    </source>
</evidence>
<protein>
    <submittedName>
        <fullName evidence="2">Uncharacterized protein</fullName>
    </submittedName>
</protein>
<proteinExistence type="predicted"/>
<evidence type="ECO:0000313" key="2">
    <source>
        <dbReference type="EMBL" id="SAK99425.1"/>
    </source>
</evidence>
<keyword evidence="1" id="KW-1133">Transmembrane helix</keyword>
<dbReference type="Proteomes" id="UP000054911">
    <property type="component" value="Unassembled WGS sequence"/>
</dbReference>
<gene>
    <name evidence="2" type="ORF">AWB80_07656</name>
</gene>
<dbReference type="AlphaFoldDB" id="A0A158DXR9"/>
<comment type="caution">
    <text evidence="2">The sequence shown here is derived from an EMBL/GenBank/DDBJ whole genome shotgun (WGS) entry which is preliminary data.</text>
</comment>
<keyword evidence="1" id="KW-0472">Membrane</keyword>
<feature type="transmembrane region" description="Helical" evidence="1">
    <location>
        <begin position="47"/>
        <end position="67"/>
    </location>
</feature>
<sequence>MKMAHRISSSATGPAWELVFGAIMTALGVALWCYGKLAWPDNVDQSLGVAALLIGVFISVYAGHEILRGRRRR</sequence>
<organism evidence="2 3">
    <name type="scientific">Caballeronia pedi</name>
    <dbReference type="NCBI Taxonomy" id="1777141"/>
    <lineage>
        <taxon>Bacteria</taxon>
        <taxon>Pseudomonadati</taxon>
        <taxon>Pseudomonadota</taxon>
        <taxon>Betaproteobacteria</taxon>
        <taxon>Burkholderiales</taxon>
        <taxon>Burkholderiaceae</taxon>
        <taxon>Caballeronia</taxon>
    </lineage>
</organism>
<feature type="transmembrane region" description="Helical" evidence="1">
    <location>
        <begin position="15"/>
        <end position="35"/>
    </location>
</feature>
<reference evidence="2" key="1">
    <citation type="submission" date="2016-01" db="EMBL/GenBank/DDBJ databases">
        <authorList>
            <person name="Peeters C."/>
        </authorList>
    </citation>
    <scope>NUCLEOTIDE SEQUENCE [LARGE SCALE GENOMIC DNA]</scope>
    <source>
        <strain evidence="2">LMG 29323</strain>
    </source>
</reference>
<dbReference type="STRING" id="1777141.AWB80_07656"/>
<dbReference type="RefSeq" id="WP_061179855.1">
    <property type="nucleotide sequence ID" value="NZ_FCOE02000053.1"/>
</dbReference>
<keyword evidence="3" id="KW-1185">Reference proteome</keyword>
<dbReference type="OrthoDB" id="9008652at2"/>
<evidence type="ECO:0000313" key="3">
    <source>
        <dbReference type="Proteomes" id="UP000054911"/>
    </source>
</evidence>